<keyword evidence="6" id="KW-0132">Cell division</keyword>
<comment type="subcellular location">
    <subcellularLocation>
        <location evidence="6">Cell membrane</location>
        <topology evidence="6">Single-pass membrane protein</topology>
    </subcellularLocation>
    <text evidence="6">Colocalized with FtsZ to the nascent septal site.</text>
</comment>
<evidence type="ECO:0000313" key="9">
    <source>
        <dbReference type="Proteomes" id="UP000010296"/>
    </source>
</evidence>
<protein>
    <recommendedName>
        <fullName evidence="6">Septation ring formation regulator EzrA</fullName>
    </recommendedName>
</protein>
<comment type="similarity">
    <text evidence="6">Belongs to the EzrA family.</text>
</comment>
<evidence type="ECO:0000256" key="2">
    <source>
        <dbReference type="ARBA" id="ARBA00022989"/>
    </source>
</evidence>
<name>E6LHI6_ENTI1</name>
<keyword evidence="5 6" id="KW-0717">Septation</keyword>
<keyword evidence="3 6" id="KW-0175">Coiled coil</keyword>
<keyword evidence="1 6" id="KW-0812">Transmembrane</keyword>
<dbReference type="STRING" id="888064.HMPREF9088_1826"/>
<keyword evidence="6" id="KW-1003">Cell membrane</keyword>
<feature type="transmembrane region" description="Helical" evidence="7">
    <location>
        <begin position="12"/>
        <end position="36"/>
    </location>
</feature>
<dbReference type="InterPro" id="IPR010379">
    <property type="entry name" value="EzrA"/>
</dbReference>
<evidence type="ECO:0000256" key="7">
    <source>
        <dbReference type="SAM" id="Phobius"/>
    </source>
</evidence>
<dbReference type="GO" id="GO:0000917">
    <property type="term" value="P:division septum assembly"/>
    <property type="evidence" value="ECO:0007669"/>
    <property type="project" value="UniProtKB-KW"/>
</dbReference>
<dbReference type="GO" id="GO:0000921">
    <property type="term" value="P:septin ring assembly"/>
    <property type="evidence" value="ECO:0007669"/>
    <property type="project" value="InterPro"/>
</dbReference>
<dbReference type="Proteomes" id="UP000010296">
    <property type="component" value="Unassembled WGS sequence"/>
</dbReference>
<dbReference type="eggNOG" id="COG4477">
    <property type="taxonomic scope" value="Bacteria"/>
</dbReference>
<comment type="caution">
    <text evidence="8">The sequence shown here is derived from an EMBL/GenBank/DDBJ whole genome shotgun (WGS) entry which is preliminary data.</text>
</comment>
<keyword evidence="9" id="KW-1185">Reference proteome</keyword>
<evidence type="ECO:0000256" key="4">
    <source>
        <dbReference type="ARBA" id="ARBA00023136"/>
    </source>
</evidence>
<keyword evidence="2 6" id="KW-1133">Transmembrane helix</keyword>
<organism evidence="8 9">
    <name type="scientific">Enterococcus italicus (strain DSM 15952 / CCUG 50447 / LMG 22039 / TP 1.5)</name>
    <dbReference type="NCBI Taxonomy" id="888064"/>
    <lineage>
        <taxon>Bacteria</taxon>
        <taxon>Bacillati</taxon>
        <taxon>Bacillota</taxon>
        <taxon>Bacilli</taxon>
        <taxon>Lactobacillales</taxon>
        <taxon>Enterococcaceae</taxon>
        <taxon>Enterococcus</taxon>
    </lineage>
</organism>
<keyword evidence="6" id="KW-0131">Cell cycle</keyword>
<gene>
    <name evidence="6 8" type="primary">ezrA</name>
    <name evidence="8" type="ORF">HMPREF9088_1826</name>
</gene>
<evidence type="ECO:0000256" key="6">
    <source>
        <dbReference type="HAMAP-Rule" id="MF_00728"/>
    </source>
</evidence>
<comment type="function">
    <text evidence="6">Negative regulator of FtsZ ring formation; modulates the frequency and position of FtsZ ring formation. Inhibits FtsZ ring formation at polar sites. Interacts either with FtsZ or with one of its binding partners to promote depolymerization.</text>
</comment>
<keyword evidence="4 6" id="KW-0472">Membrane</keyword>
<feature type="topological domain" description="Extracellular" evidence="6">
    <location>
        <begin position="1"/>
        <end position="17"/>
    </location>
</feature>
<dbReference type="HAMAP" id="MF_00728">
    <property type="entry name" value="EzrA"/>
    <property type="match status" value="1"/>
</dbReference>
<proteinExistence type="inferred from homology"/>
<dbReference type="EMBL" id="AEPV01000070">
    <property type="protein sequence ID" value="EFU73338.1"/>
    <property type="molecule type" value="Genomic_DNA"/>
</dbReference>
<reference evidence="8 9" key="1">
    <citation type="submission" date="2010-12" db="EMBL/GenBank/DDBJ databases">
        <authorList>
            <person name="Muzny D."/>
            <person name="Qin X."/>
            <person name="Deng J."/>
            <person name="Jiang H."/>
            <person name="Liu Y."/>
            <person name="Qu J."/>
            <person name="Song X.-Z."/>
            <person name="Zhang L."/>
            <person name="Thornton R."/>
            <person name="Coyle M."/>
            <person name="Francisco L."/>
            <person name="Jackson L."/>
            <person name="Javaid M."/>
            <person name="Korchina V."/>
            <person name="Kovar C."/>
            <person name="Mata R."/>
            <person name="Mathew T."/>
            <person name="Ngo R."/>
            <person name="Nguyen L."/>
            <person name="Nguyen N."/>
            <person name="Okwuonu G."/>
            <person name="Ongeri F."/>
            <person name="Pham C."/>
            <person name="Simmons D."/>
            <person name="Wilczek-Boney K."/>
            <person name="Hale W."/>
            <person name="Jakkamsetti A."/>
            <person name="Pham P."/>
            <person name="Ruth R."/>
            <person name="San Lucas F."/>
            <person name="Warren J."/>
            <person name="Zhang J."/>
            <person name="Zhao Z."/>
            <person name="Zhou C."/>
            <person name="Zhu D."/>
            <person name="Lee S."/>
            <person name="Bess C."/>
            <person name="Blankenburg K."/>
            <person name="Forbes L."/>
            <person name="Fu Q."/>
            <person name="Gubbala S."/>
            <person name="Hirani K."/>
            <person name="Jayaseelan J.C."/>
            <person name="Lara F."/>
            <person name="Munidasa M."/>
            <person name="Palculict T."/>
            <person name="Patil S."/>
            <person name="Pu L.-L."/>
            <person name="Saada N."/>
            <person name="Tang L."/>
            <person name="Weissenberger G."/>
            <person name="Zhu Y."/>
            <person name="Hemphill L."/>
            <person name="Shang Y."/>
            <person name="Youmans B."/>
            <person name="Ayvaz T."/>
            <person name="Ross M."/>
            <person name="Santibanez J."/>
            <person name="Aqrawi P."/>
            <person name="Gross S."/>
            <person name="Joshi V."/>
            <person name="Fowler G."/>
            <person name="Nazareth L."/>
            <person name="Reid J."/>
            <person name="Worley K."/>
            <person name="Petrosino J."/>
            <person name="Highlander S."/>
            <person name="Gibbs R."/>
        </authorList>
    </citation>
    <scope>NUCLEOTIDE SEQUENCE [LARGE SCALE GENOMIC DNA]</scope>
    <source>
        <strain evidence="9">DSM 15952 / CCUG 50447 / LMG 22039 / TP 1.5</strain>
    </source>
</reference>
<dbReference type="AlphaFoldDB" id="E6LHI6"/>
<dbReference type="PATRIC" id="fig|888064.11.peg.1361"/>
<dbReference type="GO" id="GO:0005886">
    <property type="term" value="C:plasma membrane"/>
    <property type="evidence" value="ECO:0007669"/>
    <property type="project" value="UniProtKB-SubCell"/>
</dbReference>
<sequence length="582" mass="67928">MKLKNGGTIMGTNGVVGLVVVILFVVAAFYIVGYYIRKKNQETLNGLEKRKEELFDLPVIEEIDEVKKMHLVGQSQNTFREWNQKWADLSTKSFAELESQIFEVESQNESLKFFKAKAATADADKTLTEMEEQAQTIRQGLKELRETEERNSLAVQKALDIFEELKSELKEEATTFEPAHAELQKQAKQVEEEFTKFVMLNTSGDPIEAREVLEKAEKDTYELEATMKRVKPLVDELSNRFPGQLEELQAGYQKMIDENYVFPEDQITSDIARVTRKVEASLADLEKVELDTVEAATKEIATDIDDLYATMEKEYDARQYVERNRKVLSEYITHSMRNNRQLLIELDHTAQSYTLNHNELGQTRTFQTEIEELFRRNELLEPKIEKKEVPYTEIQAFYKDAYQILDEIENQQVTIDESIRDLRKGEKEAQEKMDHYEFTLRNLKRYVEKQRLPGLPGEYLEYFFLVTDRVEELSKALNKIRINMDDINKMVSVCDEDMVELTDRTHDLVDAASLTEQVMQYANRYRHTHPDVKAAIDHGLDLFNQEYRYQDALDEIGTALERVEPGAFKRIEDFYFNHPDLV</sequence>
<dbReference type="GO" id="GO:0005940">
    <property type="term" value="C:septin ring"/>
    <property type="evidence" value="ECO:0007669"/>
    <property type="project" value="InterPro"/>
</dbReference>
<feature type="topological domain" description="Cytoplasmic" evidence="6">
    <location>
        <begin position="37"/>
        <end position="582"/>
    </location>
</feature>
<evidence type="ECO:0000313" key="8">
    <source>
        <dbReference type="EMBL" id="EFU73338.1"/>
    </source>
</evidence>
<dbReference type="HOGENOM" id="CLU_034079_2_0_9"/>
<evidence type="ECO:0000256" key="1">
    <source>
        <dbReference type="ARBA" id="ARBA00022692"/>
    </source>
</evidence>
<dbReference type="Pfam" id="PF06160">
    <property type="entry name" value="EzrA"/>
    <property type="match status" value="1"/>
</dbReference>
<evidence type="ECO:0000256" key="3">
    <source>
        <dbReference type="ARBA" id="ARBA00023054"/>
    </source>
</evidence>
<accession>E6LHI6</accession>
<evidence type="ECO:0000256" key="5">
    <source>
        <dbReference type="ARBA" id="ARBA00023210"/>
    </source>
</evidence>